<keyword evidence="4" id="KW-0472">Membrane</keyword>
<dbReference type="InterPro" id="IPR036259">
    <property type="entry name" value="MFS_trans_sf"/>
</dbReference>
<dbReference type="PANTHER" id="PTHR43317:SF1">
    <property type="entry name" value="THERMOSPERMINE SYNTHASE ACAULIS5"/>
    <property type="match status" value="1"/>
</dbReference>
<dbReference type="EMBL" id="CP141614">
    <property type="protein sequence ID" value="WRP13280.1"/>
    <property type="molecule type" value="Genomic_DNA"/>
</dbReference>
<evidence type="ECO:0000313" key="8">
    <source>
        <dbReference type="Proteomes" id="UP001333102"/>
    </source>
</evidence>
<dbReference type="Gene3D" id="3.40.50.150">
    <property type="entry name" value="Vaccinia Virus protein VP39"/>
    <property type="match status" value="1"/>
</dbReference>
<sequence>MLAGVVFLAGAVLMGLEMVGSRILAPYFGNSIYVWGSLISVVLAALTAGYFLGGRLADRRPHPEWMGWLIVAPGAFVSTMPLWAGPFNFWMINTGIGIREGSLLSALVLFFLPGLFLGTVSPYAIRLAAERLQTIGTTAGMLYAISTAGSIVGTLFTAFYLVAWLGVTHILYLFGGILVVLGLVVVIWGHRRGMAAAAERPASAATASRTSARAASRRAATGGRQASGRTLLWALVAVGVAAASLVAGLGSAGWTGIAQGRGEILYERDSVYHHILVVDDPGGIRYLKFDDSWQSAMDRERPDDLVFWYTRYFHVAMGLVPDARQLLMVGLGGGSVPKNFLATYRDLTMDVAELDPEVVAVAHRYFQVPLDDPRLRIVAEDGRLFVRRSPHRYDAIFLDAYFAHSIPFHLATVEFFEELEARLTPDGVVASNIIGALSGRHSLLFRSMLKSMQAVFDTVYVLPVGTTSGSAIDPVQRNIIVLATNQPALSPQAFQERIASLEREGRLPPGSSLYARSLVVEAISTGDVPLLTDDHAPVDTLLRI</sequence>
<evidence type="ECO:0000313" key="7">
    <source>
        <dbReference type="EMBL" id="WRP13280.1"/>
    </source>
</evidence>
<evidence type="ECO:0000256" key="1">
    <source>
        <dbReference type="ARBA" id="ARBA00007867"/>
    </source>
</evidence>
<dbReference type="InterPro" id="IPR001045">
    <property type="entry name" value="Spermi_synthase"/>
</dbReference>
<feature type="transmembrane region" description="Helical" evidence="4">
    <location>
        <begin position="231"/>
        <end position="254"/>
    </location>
</feature>
<dbReference type="PROSITE" id="PS51006">
    <property type="entry name" value="PABS_2"/>
    <property type="match status" value="1"/>
</dbReference>
<feature type="domain" description="PABS" evidence="6">
    <location>
        <begin position="247"/>
        <end position="487"/>
    </location>
</feature>
<feature type="transmembrane region" description="Helical" evidence="4">
    <location>
        <begin position="104"/>
        <end position="129"/>
    </location>
</feature>
<dbReference type="HAMAP" id="MF_00198">
    <property type="entry name" value="Spermidine_synth"/>
    <property type="match status" value="1"/>
</dbReference>
<dbReference type="CDD" id="cd02440">
    <property type="entry name" value="AdoMet_MTases"/>
    <property type="match status" value="1"/>
</dbReference>
<comment type="subunit">
    <text evidence="4">Homodimer or homotetramer.</text>
</comment>
<keyword evidence="4" id="KW-0745">Spermidine biosynthesis</keyword>
<feature type="active site" description="Proton acceptor" evidence="4 5">
    <location>
        <position position="399"/>
    </location>
</feature>
<protein>
    <recommendedName>
        <fullName evidence="4">Polyamine aminopropyltransferase</fullName>
    </recommendedName>
    <alternativeName>
        <fullName evidence="4">Putrescine aminopropyltransferase</fullName>
        <shortName evidence="4">PAPT</shortName>
    </alternativeName>
    <alternativeName>
        <fullName evidence="4">Spermidine synthase</fullName>
        <shortName evidence="4">SPDS</shortName>
        <shortName evidence="4">SPDSY</shortName>
        <ecNumber evidence="4">2.5.1.16</ecNumber>
    </alternativeName>
</protein>
<dbReference type="RefSeq" id="WP_324667525.1">
    <property type="nucleotide sequence ID" value="NZ_CP141614.1"/>
</dbReference>
<dbReference type="EC" id="2.5.1.16" evidence="4"/>
<dbReference type="NCBIfam" id="NF037959">
    <property type="entry name" value="MFS_SpdSyn"/>
    <property type="match status" value="2"/>
</dbReference>
<proteinExistence type="inferred from homology"/>
<comment type="function">
    <text evidence="4">Catalyzes the irreversible transfer of a propylamine group from the amino donor S-adenosylmethioninamine (decarboxy-AdoMet) to putrescine (1,4-diaminobutane) to yield spermidine.</text>
</comment>
<keyword evidence="2 4" id="KW-0808">Transferase</keyword>
<evidence type="ECO:0000256" key="4">
    <source>
        <dbReference type="HAMAP-Rule" id="MF_00198"/>
    </source>
</evidence>
<evidence type="ECO:0000256" key="2">
    <source>
        <dbReference type="ARBA" id="ARBA00022679"/>
    </source>
</evidence>
<dbReference type="PANTHER" id="PTHR43317">
    <property type="entry name" value="THERMOSPERMINE SYNTHASE ACAULIS5"/>
    <property type="match status" value="1"/>
</dbReference>
<keyword evidence="8" id="KW-1185">Reference proteome</keyword>
<feature type="transmembrane region" description="Helical" evidence="4">
    <location>
        <begin position="141"/>
        <end position="163"/>
    </location>
</feature>
<accession>A0ABZ1BL72</accession>
<evidence type="ECO:0000259" key="6">
    <source>
        <dbReference type="PROSITE" id="PS51006"/>
    </source>
</evidence>
<dbReference type="Proteomes" id="UP001333102">
    <property type="component" value="Chromosome"/>
</dbReference>
<dbReference type="InterPro" id="IPR030374">
    <property type="entry name" value="PABS"/>
</dbReference>
<comment type="pathway">
    <text evidence="4">Amine and polyamine biosynthesis; spermidine biosynthesis; spermidine from putrescine: step 1/1.</text>
</comment>
<dbReference type="Pfam" id="PF01564">
    <property type="entry name" value="Spermine_synth"/>
    <property type="match status" value="1"/>
</dbReference>
<comment type="subcellular location">
    <subcellularLocation>
        <location evidence="4">Cell membrane</location>
        <topology evidence="4">Multi-pass membrane protein</topology>
    </subcellularLocation>
</comment>
<organism evidence="7 8">
    <name type="scientific">Geochorda subterranea</name>
    <dbReference type="NCBI Taxonomy" id="3109564"/>
    <lineage>
        <taxon>Bacteria</taxon>
        <taxon>Bacillati</taxon>
        <taxon>Bacillota</taxon>
        <taxon>Limnochordia</taxon>
        <taxon>Limnochordales</taxon>
        <taxon>Geochordaceae</taxon>
        <taxon>Geochorda</taxon>
    </lineage>
</organism>
<comment type="similarity">
    <text evidence="1 4">Belongs to the spermidine/spermine synthase family.</text>
</comment>
<feature type="binding site" evidence="4">
    <location>
        <position position="353"/>
    </location>
    <ligand>
        <name>S-methyl-5'-thioadenosine</name>
        <dbReference type="ChEBI" id="CHEBI:17509"/>
    </ligand>
</feature>
<keyword evidence="4" id="KW-0812">Transmembrane</keyword>
<feature type="transmembrane region" description="Helical" evidence="4">
    <location>
        <begin position="169"/>
        <end position="190"/>
    </location>
</feature>
<evidence type="ECO:0000256" key="3">
    <source>
        <dbReference type="ARBA" id="ARBA00023115"/>
    </source>
</evidence>
<comment type="catalytic activity">
    <reaction evidence="4">
        <text>S-adenosyl 3-(methylsulfanyl)propylamine + putrescine = S-methyl-5'-thioadenosine + spermidine + H(+)</text>
        <dbReference type="Rhea" id="RHEA:12721"/>
        <dbReference type="ChEBI" id="CHEBI:15378"/>
        <dbReference type="ChEBI" id="CHEBI:17509"/>
        <dbReference type="ChEBI" id="CHEBI:57443"/>
        <dbReference type="ChEBI" id="CHEBI:57834"/>
        <dbReference type="ChEBI" id="CHEBI:326268"/>
        <dbReference type="EC" id="2.5.1.16"/>
    </reaction>
</comment>
<reference evidence="8" key="1">
    <citation type="submission" date="2023-12" db="EMBL/GenBank/DDBJ databases">
        <title>Novel isolates from deep terrestrial aquifers shed light on the physiology and ecology of the class Limnochordia.</title>
        <authorList>
            <person name="Karnachuk O.V."/>
            <person name="Lukina A.P."/>
            <person name="Avakyan M.R."/>
            <person name="Kadnikov V."/>
            <person name="Begmatov S."/>
            <person name="Beletsky A.V."/>
            <person name="Mardanov A.V."/>
            <person name="Ravin N.V."/>
        </authorList>
    </citation>
    <scope>NUCLEOTIDE SEQUENCE [LARGE SCALE GENOMIC DNA]</scope>
    <source>
        <strain evidence="8">LN</strain>
    </source>
</reference>
<feature type="transmembrane region" description="Helical" evidence="4">
    <location>
        <begin position="65"/>
        <end position="84"/>
    </location>
</feature>
<dbReference type="SUPFAM" id="SSF53335">
    <property type="entry name" value="S-adenosyl-L-methionine-dependent methyltransferases"/>
    <property type="match status" value="1"/>
</dbReference>
<feature type="transmembrane region" description="Helical" evidence="4">
    <location>
        <begin position="32"/>
        <end position="53"/>
    </location>
</feature>
<keyword evidence="4" id="KW-1133">Transmembrane helix</keyword>
<comment type="caution">
    <text evidence="4">Lacks conserved residue(s) required for the propagation of feature annotation.</text>
</comment>
<dbReference type="InterPro" id="IPR029063">
    <property type="entry name" value="SAM-dependent_MTases_sf"/>
</dbReference>
<keyword evidence="4" id="KW-1003">Cell membrane</keyword>
<dbReference type="SUPFAM" id="SSF103473">
    <property type="entry name" value="MFS general substrate transporter"/>
    <property type="match status" value="1"/>
</dbReference>
<name>A0ABZ1BL72_9FIRM</name>
<feature type="binding site" evidence="4">
    <location>
        <begin position="381"/>
        <end position="382"/>
    </location>
    <ligand>
        <name>S-methyl-5'-thioadenosine</name>
        <dbReference type="ChEBI" id="CHEBI:17509"/>
    </ligand>
</feature>
<evidence type="ECO:0000256" key="5">
    <source>
        <dbReference type="PROSITE-ProRule" id="PRU00354"/>
    </source>
</evidence>
<keyword evidence="3 4" id="KW-0620">Polyamine biosynthesis</keyword>
<gene>
    <name evidence="4" type="primary">speE</name>
    <name evidence="7" type="ORF">VLY81_07390</name>
</gene>